<dbReference type="InterPro" id="IPR005297">
    <property type="entry name" value="Lipoprotein_repeat"/>
</dbReference>
<keyword evidence="4" id="KW-1185">Reference proteome</keyword>
<feature type="compositionally biased region" description="Gly residues" evidence="1">
    <location>
        <begin position="212"/>
        <end position="237"/>
    </location>
</feature>
<gene>
    <name evidence="3" type="ORF">GCM10023082_26080</name>
</gene>
<comment type="caution">
    <text evidence="3">The sequence shown here is derived from an EMBL/GenBank/DDBJ whole genome shotgun (WGS) entry which is preliminary data.</text>
</comment>
<feature type="compositionally biased region" description="Polar residues" evidence="1">
    <location>
        <begin position="69"/>
        <end position="80"/>
    </location>
</feature>
<proteinExistence type="predicted"/>
<evidence type="ECO:0008006" key="5">
    <source>
        <dbReference type="Google" id="ProtNLM"/>
    </source>
</evidence>
<dbReference type="RefSeq" id="WP_345645633.1">
    <property type="nucleotide sequence ID" value="NZ_BAABEP010000014.1"/>
</dbReference>
<dbReference type="EMBL" id="BAABEP010000014">
    <property type="protein sequence ID" value="GAA3726888.1"/>
    <property type="molecule type" value="Genomic_DNA"/>
</dbReference>
<feature type="region of interest" description="Disordered" evidence="1">
    <location>
        <begin position="30"/>
        <end position="53"/>
    </location>
</feature>
<accession>A0ABP7F2G2</accession>
<name>A0ABP7F2G2_9ACTN</name>
<keyword evidence="2" id="KW-0732">Signal</keyword>
<feature type="region of interest" description="Disordered" evidence="1">
    <location>
        <begin position="210"/>
        <end position="240"/>
    </location>
</feature>
<dbReference type="Pfam" id="PF03640">
    <property type="entry name" value="Lipoprotein_15"/>
    <property type="match status" value="2"/>
</dbReference>
<evidence type="ECO:0000256" key="1">
    <source>
        <dbReference type="SAM" id="MobiDB-lite"/>
    </source>
</evidence>
<evidence type="ECO:0000313" key="4">
    <source>
        <dbReference type="Proteomes" id="UP001499884"/>
    </source>
</evidence>
<evidence type="ECO:0000313" key="3">
    <source>
        <dbReference type="EMBL" id="GAA3726888.1"/>
    </source>
</evidence>
<feature type="compositionally biased region" description="Polar residues" evidence="1">
    <location>
        <begin position="263"/>
        <end position="273"/>
    </location>
</feature>
<organism evidence="3 4">
    <name type="scientific">Streptomyces tremellae</name>
    <dbReference type="NCBI Taxonomy" id="1124239"/>
    <lineage>
        <taxon>Bacteria</taxon>
        <taxon>Bacillati</taxon>
        <taxon>Actinomycetota</taxon>
        <taxon>Actinomycetes</taxon>
        <taxon>Kitasatosporales</taxon>
        <taxon>Streptomycetaceae</taxon>
        <taxon>Streptomyces</taxon>
    </lineage>
</organism>
<feature type="compositionally biased region" description="Low complexity" evidence="1">
    <location>
        <begin position="30"/>
        <end position="49"/>
    </location>
</feature>
<reference evidence="4" key="1">
    <citation type="journal article" date="2019" name="Int. J. Syst. Evol. Microbiol.">
        <title>The Global Catalogue of Microorganisms (GCM) 10K type strain sequencing project: providing services to taxonomists for standard genome sequencing and annotation.</title>
        <authorList>
            <consortium name="The Broad Institute Genomics Platform"/>
            <consortium name="The Broad Institute Genome Sequencing Center for Infectious Disease"/>
            <person name="Wu L."/>
            <person name="Ma J."/>
        </authorList>
    </citation>
    <scope>NUCLEOTIDE SEQUENCE [LARGE SCALE GENOMIC DNA]</scope>
    <source>
        <strain evidence="4">JCM 30846</strain>
    </source>
</reference>
<dbReference type="PANTHER" id="PTHR39335:SF1">
    <property type="entry name" value="BLL4220 PROTEIN"/>
    <property type="match status" value="1"/>
</dbReference>
<feature type="chain" id="PRO_5046611062" description="Lipoprotein" evidence="2">
    <location>
        <begin position="27"/>
        <end position="327"/>
    </location>
</feature>
<feature type="signal peptide" evidence="2">
    <location>
        <begin position="1"/>
        <end position="26"/>
    </location>
</feature>
<feature type="region of interest" description="Disordered" evidence="1">
    <location>
        <begin position="263"/>
        <end position="282"/>
    </location>
</feature>
<evidence type="ECO:0000256" key="2">
    <source>
        <dbReference type="SAM" id="SignalP"/>
    </source>
</evidence>
<dbReference type="PANTHER" id="PTHR39335">
    <property type="entry name" value="BLL4220 PROTEIN"/>
    <property type="match status" value="1"/>
</dbReference>
<protein>
    <recommendedName>
        <fullName evidence="5">Lipoprotein</fullName>
    </recommendedName>
</protein>
<dbReference type="Proteomes" id="UP001499884">
    <property type="component" value="Unassembled WGS sequence"/>
</dbReference>
<dbReference type="PROSITE" id="PS51257">
    <property type="entry name" value="PROKAR_LIPOPROTEIN"/>
    <property type="match status" value="1"/>
</dbReference>
<sequence length="327" mass="32100">MFRKRMVTPAAVAAFAAVAMTLTACGATTTGAAPAASSGAPAPSTAAPAGGSGVALKAPAQGLKVVPGTAQQNNAPSTTGDLADPAGQQTTRAGRAWTELAAAKAGGLDPVVVNGAGFTLYRFDKDTPDPSASHCTGDCAVTWPPVVLDPHGKLFLDGVDMKKVGAIRRDDGSIQLTIGGWPVYRFSKDLEPGQTNGQGVGGTWFGVTPDGGKAGSAGTGTGAGTGGGADAGTGTGGPAAAPATNAPATNAVLFDDKDFADNGSQGVSGSGCQNVPRPGVASSLQTDGPLKLWSQPGCTGDSKVVSGSVPDLASIGFDDRTASIRFS</sequence>
<feature type="region of interest" description="Disordered" evidence="1">
    <location>
        <begin position="68"/>
        <end position="92"/>
    </location>
</feature>